<dbReference type="EMBL" id="JACHMU010000001">
    <property type="protein sequence ID" value="MBB5744426.1"/>
    <property type="molecule type" value="Genomic_DNA"/>
</dbReference>
<dbReference type="Proteomes" id="UP000517712">
    <property type="component" value="Unassembled WGS sequence"/>
</dbReference>
<comment type="caution">
    <text evidence="2">The sequence shown here is derived from an EMBL/GenBank/DDBJ whole genome shotgun (WGS) entry which is preliminary data.</text>
</comment>
<sequence>MTPRSEGGAHRPPRPPRTLVQKLAPVVLGFEAVIVLLVGFTIFGLRSLPDGIPPWWAIIGAAIVAIAMVAVAGMITKPWAIAAGWVLQVVVALSAFFVPATLLVVLVFGGMWAYATIMGARLDARPPAAATPDHDATDTHTESD</sequence>
<evidence type="ECO:0000313" key="2">
    <source>
        <dbReference type="EMBL" id="MBB5744426.1"/>
    </source>
</evidence>
<keyword evidence="1" id="KW-0472">Membrane</keyword>
<name>A0A7W9CF60_9MICO</name>
<feature type="transmembrane region" description="Helical" evidence="1">
    <location>
        <begin position="23"/>
        <end position="43"/>
    </location>
</feature>
<reference evidence="2 3" key="1">
    <citation type="submission" date="2020-08" db="EMBL/GenBank/DDBJ databases">
        <title>Sequencing the genomes of 1000 actinobacteria strains.</title>
        <authorList>
            <person name="Klenk H.-P."/>
        </authorList>
    </citation>
    <scope>NUCLEOTIDE SEQUENCE [LARGE SCALE GENOMIC DNA]</scope>
    <source>
        <strain evidence="2 3">DSM 24823</strain>
    </source>
</reference>
<organism evidence="2 3">
    <name type="scientific">Microbacterium ginsengiterrae</name>
    <dbReference type="NCBI Taxonomy" id="546115"/>
    <lineage>
        <taxon>Bacteria</taxon>
        <taxon>Bacillati</taxon>
        <taxon>Actinomycetota</taxon>
        <taxon>Actinomycetes</taxon>
        <taxon>Micrococcales</taxon>
        <taxon>Microbacteriaceae</taxon>
        <taxon>Microbacterium</taxon>
    </lineage>
</organism>
<protein>
    <recommendedName>
        <fullName evidence="4">DUF4233 domain-containing protein</fullName>
    </recommendedName>
</protein>
<evidence type="ECO:0008006" key="4">
    <source>
        <dbReference type="Google" id="ProtNLM"/>
    </source>
</evidence>
<gene>
    <name evidence="2" type="ORF">HD600_002923</name>
</gene>
<keyword evidence="3" id="KW-1185">Reference proteome</keyword>
<dbReference type="InterPro" id="IPR025327">
    <property type="entry name" value="DUF4233"/>
</dbReference>
<evidence type="ECO:0000256" key="1">
    <source>
        <dbReference type="SAM" id="Phobius"/>
    </source>
</evidence>
<feature type="transmembrane region" description="Helical" evidence="1">
    <location>
        <begin position="82"/>
        <end position="115"/>
    </location>
</feature>
<dbReference type="AlphaFoldDB" id="A0A7W9CF60"/>
<accession>A0A7W9CF60</accession>
<proteinExistence type="predicted"/>
<dbReference type="RefSeq" id="WP_241731690.1">
    <property type="nucleotide sequence ID" value="NZ_BAAAPG010000001.1"/>
</dbReference>
<feature type="transmembrane region" description="Helical" evidence="1">
    <location>
        <begin position="55"/>
        <end position="76"/>
    </location>
</feature>
<evidence type="ECO:0000313" key="3">
    <source>
        <dbReference type="Proteomes" id="UP000517712"/>
    </source>
</evidence>
<keyword evidence="1" id="KW-0812">Transmembrane</keyword>
<dbReference type="Pfam" id="PF14017">
    <property type="entry name" value="DUF4233"/>
    <property type="match status" value="1"/>
</dbReference>
<keyword evidence="1" id="KW-1133">Transmembrane helix</keyword>